<feature type="domain" description="Glycosyltransferase 2-like" evidence="2">
    <location>
        <begin position="174"/>
        <end position="360"/>
    </location>
</feature>
<keyword evidence="1" id="KW-1015">Disulfide bond</keyword>
<sequence>MKSSSFRLPRQASIYIKIFVLLLLMVVVLNSFADFAEIWQKICDVNKKIRNVQYLNQKLFGMDNLTLDTEIIEESNIMIEQVRAKFLDLDDGITDETRQIMKELNITNAGENGDPVSIDAKNIDYILKRDKMLRDIYGYNGLASSMVSLNRALPDNRSEYCKTKKYPKNLPKASVVIPFHDDDWMLLMRTVHSVLLRTPDHLLEEILLVFDYSDREYYQQQLNEYIKKYPKIRLIRSHRRQGIIPTRIMGGMNAIGPVIVYLDSHVEVGPGWIEPMLARLDEDPKVLAWAKISSIDANTMKVSLDDSPGGLGTFSWDLVFKWLDISSYEGNRPTGKYDPKPTPTIIGPCYAIRKDFYHKIGYLDPDFDIWGGEDVELAFRTWMCGGRVEMIPCAVVAHMFKWHTYETKVKSQNSVLYNNDRIAEIWLDDEYKKYYYRSVGETKNRDYGNITDRLELKKKLGCKSFKWFHENVHPNLIIPSYLSDETWKKKEETEKKLNDMREKAKKEKEELKKK</sequence>
<proteinExistence type="predicted"/>
<dbReference type="OrthoDB" id="7788412at2759"/>
<dbReference type="Proteomes" id="UP001153620">
    <property type="component" value="Chromosome 4"/>
</dbReference>
<dbReference type="GO" id="GO:0004653">
    <property type="term" value="F:polypeptide N-acetylgalactosaminyltransferase activity"/>
    <property type="evidence" value="ECO:0007669"/>
    <property type="project" value="TreeGrafter"/>
</dbReference>
<dbReference type="EMBL" id="OU895880">
    <property type="protein sequence ID" value="CAG9810417.1"/>
    <property type="molecule type" value="Genomic_DNA"/>
</dbReference>
<dbReference type="PANTHER" id="PTHR11675:SF126">
    <property type="entry name" value="RICIN B LECTIN DOMAIN-CONTAINING PROTEIN"/>
    <property type="match status" value="1"/>
</dbReference>
<evidence type="ECO:0000259" key="2">
    <source>
        <dbReference type="Pfam" id="PF00535"/>
    </source>
</evidence>
<dbReference type="GO" id="GO:0005794">
    <property type="term" value="C:Golgi apparatus"/>
    <property type="evidence" value="ECO:0007669"/>
    <property type="project" value="TreeGrafter"/>
</dbReference>
<protein>
    <recommendedName>
        <fullName evidence="2">Glycosyltransferase 2-like domain-containing protein</fullName>
    </recommendedName>
</protein>
<dbReference type="Pfam" id="PF00535">
    <property type="entry name" value="Glycos_transf_2"/>
    <property type="match status" value="1"/>
</dbReference>
<evidence type="ECO:0000256" key="1">
    <source>
        <dbReference type="ARBA" id="ARBA00023157"/>
    </source>
</evidence>
<dbReference type="GO" id="GO:0006493">
    <property type="term" value="P:protein O-linked glycosylation"/>
    <property type="evidence" value="ECO:0007669"/>
    <property type="project" value="TreeGrafter"/>
</dbReference>
<dbReference type="InterPro" id="IPR029044">
    <property type="entry name" value="Nucleotide-diphossugar_trans"/>
</dbReference>
<gene>
    <name evidence="3" type="ORF">CHIRRI_LOCUS13230</name>
</gene>
<dbReference type="InterPro" id="IPR001173">
    <property type="entry name" value="Glyco_trans_2-like"/>
</dbReference>
<evidence type="ECO:0000313" key="3">
    <source>
        <dbReference type="EMBL" id="CAG9810417.1"/>
    </source>
</evidence>
<evidence type="ECO:0000313" key="4">
    <source>
        <dbReference type="Proteomes" id="UP001153620"/>
    </source>
</evidence>
<organism evidence="3 4">
    <name type="scientific">Chironomus riparius</name>
    <dbReference type="NCBI Taxonomy" id="315576"/>
    <lineage>
        <taxon>Eukaryota</taxon>
        <taxon>Metazoa</taxon>
        <taxon>Ecdysozoa</taxon>
        <taxon>Arthropoda</taxon>
        <taxon>Hexapoda</taxon>
        <taxon>Insecta</taxon>
        <taxon>Pterygota</taxon>
        <taxon>Neoptera</taxon>
        <taxon>Endopterygota</taxon>
        <taxon>Diptera</taxon>
        <taxon>Nematocera</taxon>
        <taxon>Chironomoidea</taxon>
        <taxon>Chironomidae</taxon>
        <taxon>Chironominae</taxon>
        <taxon>Chironomus</taxon>
    </lineage>
</organism>
<keyword evidence="4" id="KW-1185">Reference proteome</keyword>
<dbReference type="PANTHER" id="PTHR11675">
    <property type="entry name" value="N-ACETYLGALACTOSAMINYLTRANSFERASE"/>
    <property type="match status" value="1"/>
</dbReference>
<dbReference type="Gene3D" id="3.90.550.10">
    <property type="entry name" value="Spore Coat Polysaccharide Biosynthesis Protein SpsA, Chain A"/>
    <property type="match status" value="1"/>
</dbReference>
<reference evidence="3" key="1">
    <citation type="submission" date="2022-01" db="EMBL/GenBank/DDBJ databases">
        <authorList>
            <person name="King R."/>
        </authorList>
    </citation>
    <scope>NUCLEOTIDE SEQUENCE</scope>
</reference>
<dbReference type="SUPFAM" id="SSF53448">
    <property type="entry name" value="Nucleotide-diphospho-sugar transferases"/>
    <property type="match status" value="1"/>
</dbReference>
<accession>A0A9N9WXY4</accession>
<reference evidence="3" key="2">
    <citation type="submission" date="2022-10" db="EMBL/GenBank/DDBJ databases">
        <authorList>
            <consortium name="ENA_rothamsted_submissions"/>
            <consortium name="culmorum"/>
            <person name="King R."/>
        </authorList>
    </citation>
    <scope>NUCLEOTIDE SEQUENCE</scope>
</reference>
<dbReference type="AlphaFoldDB" id="A0A9N9WXY4"/>
<name>A0A9N9WXY4_9DIPT</name>